<accession>A0A2J6WE82</accession>
<dbReference type="RefSeq" id="WP_424587198.1">
    <property type="nucleotide sequence ID" value="NZ_JBNAUB010000081.1"/>
</dbReference>
<dbReference type="AlphaFoldDB" id="A0A2J6WE82"/>
<comment type="caution">
    <text evidence="2">The sequence shown here is derived from an EMBL/GenBank/DDBJ whole genome shotgun (WGS) entry which is preliminary data.</text>
</comment>
<protein>
    <submittedName>
        <fullName evidence="2">Uncharacterized protein</fullName>
    </submittedName>
</protein>
<evidence type="ECO:0000256" key="1">
    <source>
        <dbReference type="SAM" id="MobiDB-lite"/>
    </source>
</evidence>
<dbReference type="EMBL" id="PNIL01000053">
    <property type="protein sequence ID" value="PMP67249.1"/>
    <property type="molecule type" value="Genomic_DNA"/>
</dbReference>
<reference evidence="2 3" key="1">
    <citation type="submission" date="2018-01" db="EMBL/GenBank/DDBJ databases">
        <title>Metagenomic assembled genomes from two thermal pools in the Uzon Caldera, Kamchatka, Russia.</title>
        <authorList>
            <person name="Wilkins L."/>
            <person name="Ettinger C."/>
        </authorList>
    </citation>
    <scope>NUCLEOTIDE SEQUENCE [LARGE SCALE GENOMIC DNA]</scope>
    <source>
        <strain evidence="2">ZAV-07</strain>
    </source>
</reference>
<proteinExistence type="predicted"/>
<gene>
    <name evidence="2" type="ORF">C0189_03510</name>
</gene>
<sequence>MEDFFDKLKKGAKEATEKAGILAKIAGLKTQIVNNNLKKDGLFKELGKVFFSELKAGTFKEELKESLKKIVDEIEALDSEIARVNEEIAKLNEDLKKVGATEEEMKEAAPLEPKDVTKPNEETPQEEKDNPQG</sequence>
<evidence type="ECO:0000313" key="2">
    <source>
        <dbReference type="EMBL" id="PMP67249.1"/>
    </source>
</evidence>
<organism evidence="2 3">
    <name type="scientific">Caldisericum exile</name>
    <dbReference type="NCBI Taxonomy" id="693075"/>
    <lineage>
        <taxon>Bacteria</taxon>
        <taxon>Pseudomonadati</taxon>
        <taxon>Caldisericota/Cryosericota group</taxon>
        <taxon>Caldisericota</taxon>
        <taxon>Caldisericia</taxon>
        <taxon>Caldisericales</taxon>
        <taxon>Caldisericaceae</taxon>
        <taxon>Caldisericum</taxon>
    </lineage>
</organism>
<evidence type="ECO:0000313" key="3">
    <source>
        <dbReference type="Proteomes" id="UP000237040"/>
    </source>
</evidence>
<dbReference type="Proteomes" id="UP000237040">
    <property type="component" value="Unassembled WGS sequence"/>
</dbReference>
<name>A0A2J6WE82_9BACT</name>
<feature type="region of interest" description="Disordered" evidence="1">
    <location>
        <begin position="100"/>
        <end position="133"/>
    </location>
</feature>
<feature type="compositionally biased region" description="Basic and acidic residues" evidence="1">
    <location>
        <begin position="106"/>
        <end position="133"/>
    </location>
</feature>